<dbReference type="Proteomes" id="UP000222310">
    <property type="component" value="Unassembled WGS sequence"/>
</dbReference>
<accession>A0A9Q5Z9W4</accession>
<sequence length="188" mass="20099">MPVSLTNIIDNEHPGYVSGRYYLGTEKVSADTSSTGGLSTSGITYVPFPIHSPIQLSRLAVYCSNSSSNGNAIIGIYSNLNGLPEDLVIDGGNLIITTPGVKEAITSYSAKRAWYWFAGITSQAPYLYCGVSFVGNNHIFGQTTPNSINVNCALRNAGVYASLPAKAPKDNLSFITGNFSPLFWFKVA</sequence>
<dbReference type="EMBL" id="LAHD01000065">
    <property type="protein sequence ID" value="PHK01776.1"/>
    <property type="molecule type" value="Genomic_DNA"/>
</dbReference>
<organism evidence="1 2">
    <name type="scientific">Nostoc linckia z8</name>
    <dbReference type="NCBI Taxonomy" id="1628746"/>
    <lineage>
        <taxon>Bacteria</taxon>
        <taxon>Bacillati</taxon>
        <taxon>Cyanobacteriota</taxon>
        <taxon>Cyanophyceae</taxon>
        <taxon>Nostocales</taxon>
        <taxon>Nostocaceae</taxon>
        <taxon>Nostoc</taxon>
    </lineage>
</organism>
<evidence type="ECO:0000313" key="2">
    <source>
        <dbReference type="Proteomes" id="UP000222310"/>
    </source>
</evidence>
<protein>
    <submittedName>
        <fullName evidence="1">Uncharacterized protein</fullName>
    </submittedName>
</protein>
<dbReference type="RefSeq" id="WP_099070408.1">
    <property type="nucleotide sequence ID" value="NZ_LAHD01000065.1"/>
</dbReference>
<gene>
    <name evidence="1" type="ORF">VF08_21190</name>
</gene>
<evidence type="ECO:0000313" key="1">
    <source>
        <dbReference type="EMBL" id="PHK01776.1"/>
    </source>
</evidence>
<dbReference type="GeneID" id="57094657"/>
<dbReference type="AlphaFoldDB" id="A0A9Q5Z9W4"/>
<comment type="caution">
    <text evidence="1">The sequence shown here is derived from an EMBL/GenBank/DDBJ whole genome shotgun (WGS) entry which is preliminary data.</text>
</comment>
<proteinExistence type="predicted"/>
<reference evidence="1 2" key="1">
    <citation type="submission" date="2015-02" db="EMBL/GenBank/DDBJ databases">
        <title>Nostoc linckia genome annotation.</title>
        <authorList>
            <person name="Zhou Z."/>
        </authorList>
    </citation>
    <scope>NUCLEOTIDE SEQUENCE [LARGE SCALE GENOMIC DNA]</scope>
    <source>
        <strain evidence="2">z8</strain>
    </source>
</reference>
<name>A0A9Q5Z9W4_NOSLI</name>